<sequence length="152" mass="17473">MKIETLRDLLHWSQDLHRYLGQCLDHCADKNTSERARLVLAYLADHEKLLLQVIEGFEGLSASQALNTWCIEYLDKRPIDPHRHCSAPFAELDSEQIVQQVVGMHGEIIDLYRHLAARVDTTAAQNLVGTLLSIEEHELKRLVQTTNRFNDM</sequence>
<evidence type="ECO:0000313" key="2">
    <source>
        <dbReference type="Proteomes" id="UP000001947"/>
    </source>
</evidence>
<dbReference type="AlphaFoldDB" id="Q21JD0"/>
<dbReference type="STRING" id="203122.Sde_1939"/>
<evidence type="ECO:0008006" key="3">
    <source>
        <dbReference type="Google" id="ProtNLM"/>
    </source>
</evidence>
<proteinExistence type="predicted"/>
<keyword evidence="2" id="KW-1185">Reference proteome</keyword>
<gene>
    <name evidence="1" type="ordered locus">Sde_1939</name>
</gene>
<dbReference type="HOGENOM" id="CLU_142796_1_0_6"/>
<organism evidence="1 2">
    <name type="scientific">Saccharophagus degradans (strain 2-40 / ATCC 43961 / DSM 17024)</name>
    <dbReference type="NCBI Taxonomy" id="203122"/>
    <lineage>
        <taxon>Bacteria</taxon>
        <taxon>Pseudomonadati</taxon>
        <taxon>Pseudomonadota</taxon>
        <taxon>Gammaproteobacteria</taxon>
        <taxon>Cellvibrionales</taxon>
        <taxon>Cellvibrionaceae</taxon>
        <taxon>Saccharophagus</taxon>
    </lineage>
</organism>
<dbReference type="RefSeq" id="WP_011468417.1">
    <property type="nucleotide sequence ID" value="NC_007912.1"/>
</dbReference>
<reference evidence="1 2" key="1">
    <citation type="journal article" date="2008" name="PLoS Genet.">
        <title>Complete genome sequence of the complex carbohydrate-degrading marine bacterium, Saccharophagus degradans strain 2-40 T.</title>
        <authorList>
            <person name="Weiner R.M."/>
            <person name="Taylor L.E.II."/>
            <person name="Henrissat B."/>
            <person name="Hauser L."/>
            <person name="Land M."/>
            <person name="Coutinho P.M."/>
            <person name="Rancurel C."/>
            <person name="Saunders E.H."/>
            <person name="Longmire A.G."/>
            <person name="Zhang H."/>
            <person name="Bayer E.A."/>
            <person name="Gilbert H.J."/>
            <person name="Larimer F."/>
            <person name="Zhulin I.B."/>
            <person name="Ekborg N.A."/>
            <person name="Lamed R."/>
            <person name="Richardson P.M."/>
            <person name="Borovok I."/>
            <person name="Hutcheson S."/>
        </authorList>
    </citation>
    <scope>NUCLEOTIDE SEQUENCE [LARGE SCALE GENOMIC DNA]</scope>
    <source>
        <strain evidence="2">2-40 / ATCC 43961 / DSM 17024</strain>
    </source>
</reference>
<evidence type="ECO:0000313" key="1">
    <source>
        <dbReference type="EMBL" id="ABD81199.1"/>
    </source>
</evidence>
<name>Q21JD0_SACD2</name>
<accession>Q21JD0</accession>
<dbReference type="EMBL" id="CP000282">
    <property type="protein sequence ID" value="ABD81199.1"/>
    <property type="molecule type" value="Genomic_DNA"/>
</dbReference>
<protein>
    <recommendedName>
        <fullName evidence="3">ATPase</fullName>
    </recommendedName>
</protein>
<dbReference type="eggNOG" id="ENOG502ZC5G">
    <property type="taxonomic scope" value="Bacteria"/>
</dbReference>
<dbReference type="GeneID" id="98613616"/>
<dbReference type="Proteomes" id="UP000001947">
    <property type="component" value="Chromosome"/>
</dbReference>
<dbReference type="KEGG" id="sde:Sde_1939"/>
<dbReference type="OrthoDB" id="278693at2"/>